<dbReference type="InterPro" id="IPR032330">
    <property type="entry name" value="EF-G-binding_C"/>
</dbReference>
<gene>
    <name evidence="2" type="ORF">SAMN05660464_2333</name>
</gene>
<dbReference type="GO" id="GO:0008270">
    <property type="term" value="F:zinc ion binding"/>
    <property type="evidence" value="ECO:0007669"/>
    <property type="project" value="UniProtKB-KW"/>
</dbReference>
<sequence length="122" mass="13307">MDPMTEQQVRRSLVDCAKGEADSAALRAAESRMSARRSVVCLLCRSTHSGDAVSLFTARRAGAAGRNGDTVGTYVCADLGCAARARTEIPPWLRDRDPVEVGEERVAELRERVAEFVDAVRR</sequence>
<proteinExistence type="predicted"/>
<keyword evidence="2" id="KW-0863">Zinc-finger</keyword>
<name>A0A1I5N6V7_9ACTN</name>
<evidence type="ECO:0000313" key="2">
    <source>
        <dbReference type="EMBL" id="SFP17332.1"/>
    </source>
</evidence>
<evidence type="ECO:0000313" key="3">
    <source>
        <dbReference type="Proteomes" id="UP000198857"/>
    </source>
</evidence>
<feature type="domain" description="Elongation factor G-binding protein C-terminal treble-clef zinc-finger" evidence="1">
    <location>
        <begin position="25"/>
        <end position="120"/>
    </location>
</feature>
<dbReference type="AlphaFoldDB" id="A0A1I5N6V7"/>
<evidence type="ECO:0000259" key="1">
    <source>
        <dbReference type="Pfam" id="PF16571"/>
    </source>
</evidence>
<keyword evidence="3" id="KW-1185">Reference proteome</keyword>
<keyword evidence="2" id="KW-0862">Zinc</keyword>
<dbReference type="EMBL" id="FOWQ01000003">
    <property type="protein sequence ID" value="SFP17332.1"/>
    <property type="molecule type" value="Genomic_DNA"/>
</dbReference>
<dbReference type="Pfam" id="PF16571">
    <property type="entry name" value="FBP_C"/>
    <property type="match status" value="1"/>
</dbReference>
<organism evidence="2 3">
    <name type="scientific">Geodermatophilus dictyosporus</name>
    <dbReference type="NCBI Taxonomy" id="1523247"/>
    <lineage>
        <taxon>Bacteria</taxon>
        <taxon>Bacillati</taxon>
        <taxon>Actinomycetota</taxon>
        <taxon>Actinomycetes</taxon>
        <taxon>Geodermatophilales</taxon>
        <taxon>Geodermatophilaceae</taxon>
        <taxon>Geodermatophilus</taxon>
    </lineage>
</organism>
<dbReference type="Proteomes" id="UP000198857">
    <property type="component" value="Unassembled WGS sequence"/>
</dbReference>
<dbReference type="STRING" id="1523247.SAMN05660464_2333"/>
<keyword evidence="2" id="KW-0479">Metal-binding</keyword>
<accession>A0A1I5N6V7</accession>
<protein>
    <submittedName>
        <fullName evidence="2">FBP C-terminal treble-clef zinc-finger</fullName>
    </submittedName>
</protein>
<reference evidence="3" key="1">
    <citation type="submission" date="2016-10" db="EMBL/GenBank/DDBJ databases">
        <authorList>
            <person name="Varghese N."/>
            <person name="Submissions S."/>
        </authorList>
    </citation>
    <scope>NUCLEOTIDE SEQUENCE [LARGE SCALE GENOMIC DNA]</scope>
    <source>
        <strain evidence="3">DSM 44208</strain>
    </source>
</reference>